<dbReference type="SUPFAM" id="SSF53383">
    <property type="entry name" value="PLP-dependent transferases"/>
    <property type="match status" value="1"/>
</dbReference>
<dbReference type="InterPro" id="IPR004839">
    <property type="entry name" value="Aminotransferase_I/II_large"/>
</dbReference>
<dbReference type="Gene3D" id="3.40.640.10">
    <property type="entry name" value="Type I PLP-dependent aspartate aminotransferase-like (Major domain)"/>
    <property type="match status" value="1"/>
</dbReference>
<dbReference type="Proteomes" id="UP000706525">
    <property type="component" value="Unassembled WGS sequence"/>
</dbReference>
<dbReference type="InterPro" id="IPR015422">
    <property type="entry name" value="PyrdxlP-dep_Trfase_small"/>
</dbReference>
<organism evidence="7 8">
    <name type="scientific">Cupriavidus pampae</name>
    <dbReference type="NCBI Taxonomy" id="659251"/>
    <lineage>
        <taxon>Bacteria</taxon>
        <taxon>Pseudomonadati</taxon>
        <taxon>Pseudomonadota</taxon>
        <taxon>Betaproteobacteria</taxon>
        <taxon>Burkholderiales</taxon>
        <taxon>Burkholderiaceae</taxon>
        <taxon>Cupriavidus</taxon>
    </lineage>
</organism>
<dbReference type="RefSeq" id="WP_223994463.1">
    <property type="nucleotide sequence ID" value="NZ_CAJZAG010000013.1"/>
</dbReference>
<reference evidence="7 8" key="1">
    <citation type="submission" date="2021-08" db="EMBL/GenBank/DDBJ databases">
        <authorList>
            <person name="Peeters C."/>
        </authorList>
    </citation>
    <scope>NUCLEOTIDE SEQUENCE [LARGE SCALE GENOMIC DNA]</scope>
    <source>
        <strain evidence="7 8">LMG 32289</strain>
    </source>
</reference>
<dbReference type="EMBL" id="CAJZAG010000013">
    <property type="protein sequence ID" value="CAG9184720.1"/>
    <property type="molecule type" value="Genomic_DNA"/>
</dbReference>
<name>A0ABM8XWF8_9BURK</name>
<dbReference type="InterPro" id="IPR015424">
    <property type="entry name" value="PyrdxlP-dep_Trfase"/>
</dbReference>
<evidence type="ECO:0000256" key="5">
    <source>
        <dbReference type="ARBA" id="ARBA00023163"/>
    </source>
</evidence>
<dbReference type="Pfam" id="PF00392">
    <property type="entry name" value="GntR"/>
    <property type="match status" value="1"/>
</dbReference>
<dbReference type="SUPFAM" id="SSF46785">
    <property type="entry name" value="Winged helix' DNA-binding domain"/>
    <property type="match status" value="1"/>
</dbReference>
<proteinExistence type="inferred from homology"/>
<dbReference type="InterPro" id="IPR015421">
    <property type="entry name" value="PyrdxlP-dep_Trfase_major"/>
</dbReference>
<evidence type="ECO:0000313" key="8">
    <source>
        <dbReference type="Proteomes" id="UP000706525"/>
    </source>
</evidence>
<protein>
    <submittedName>
        <fullName evidence="7">Vitamin B6 salvage pathway transcriptional repressor PtsJ</fullName>
    </submittedName>
</protein>
<comment type="caution">
    <text evidence="7">The sequence shown here is derived from an EMBL/GenBank/DDBJ whole genome shotgun (WGS) entry which is preliminary data.</text>
</comment>
<dbReference type="InterPro" id="IPR000524">
    <property type="entry name" value="Tscrpt_reg_HTH_GntR"/>
</dbReference>
<dbReference type="InterPro" id="IPR036390">
    <property type="entry name" value="WH_DNA-bd_sf"/>
</dbReference>
<dbReference type="SMART" id="SM00345">
    <property type="entry name" value="HTH_GNTR"/>
    <property type="match status" value="1"/>
</dbReference>
<dbReference type="InterPro" id="IPR051446">
    <property type="entry name" value="HTH_trans_reg/aminotransferase"/>
</dbReference>
<dbReference type="Gene3D" id="1.10.10.10">
    <property type="entry name" value="Winged helix-like DNA-binding domain superfamily/Winged helix DNA-binding domain"/>
    <property type="match status" value="1"/>
</dbReference>
<dbReference type="PANTHER" id="PTHR46577:SF1">
    <property type="entry name" value="HTH-TYPE TRANSCRIPTIONAL REGULATORY PROTEIN GABR"/>
    <property type="match status" value="1"/>
</dbReference>
<feature type="domain" description="HTH gntR-type" evidence="6">
    <location>
        <begin position="17"/>
        <end position="85"/>
    </location>
</feature>
<evidence type="ECO:0000256" key="1">
    <source>
        <dbReference type="ARBA" id="ARBA00005384"/>
    </source>
</evidence>
<dbReference type="Gene3D" id="3.90.1150.10">
    <property type="entry name" value="Aspartate Aminotransferase, domain 1"/>
    <property type="match status" value="1"/>
</dbReference>
<evidence type="ECO:0000256" key="4">
    <source>
        <dbReference type="ARBA" id="ARBA00023125"/>
    </source>
</evidence>
<sequence length="467" mass="50403">MSSLANHWLKRLAETDKPAYLMIPDMIEEDLASGRLRARDRLPALRDLADALRLNYTTVARGYAEARKRGLIDAKAGSGTFVRGRPPALPLQAGTGAEMSMNMPPEPASMTVRLREAAARILGNADPYTLLRYQDFGGTPADRAVATAWLRQRLPDCRADSVLICPGIHSALVALVSQLARPGQTICLDTLAYPGIKAIAAQLGVQLQALPADDEGPLGPAFEALCRTQLPSALYVNPTLQNPSTRTMPQGRREILADIALRYNVPIIEDDAYGMLPRETPDPMARLAPELTYYVTGMSKTFGAGLRIAFLSAPTPRQAQRLAGTLRATTVMASPFNMLLTTSWIQDGTASDMIAAIRAESVARQAMAREVLGGHAAGHAFDADPEGFHLWLPIPPSSGWRPSELALHLRSRGIGVVSSAAFSTDGNPPDAVRICLGGPNDLEEMEECLQIVVDTLDDPHHLHTAML</sequence>
<dbReference type="PANTHER" id="PTHR46577">
    <property type="entry name" value="HTH-TYPE TRANSCRIPTIONAL REGULATORY PROTEIN GABR"/>
    <property type="match status" value="1"/>
</dbReference>
<keyword evidence="5" id="KW-0804">Transcription</keyword>
<keyword evidence="8" id="KW-1185">Reference proteome</keyword>
<keyword evidence="4" id="KW-0238">DNA-binding</keyword>
<dbReference type="Pfam" id="PF00155">
    <property type="entry name" value="Aminotran_1_2"/>
    <property type="match status" value="1"/>
</dbReference>
<dbReference type="CDD" id="cd00609">
    <property type="entry name" value="AAT_like"/>
    <property type="match status" value="1"/>
</dbReference>
<gene>
    <name evidence="7" type="primary">ptsJ_2</name>
    <name evidence="7" type="ORF">LMG32289_05714</name>
</gene>
<dbReference type="PROSITE" id="PS50949">
    <property type="entry name" value="HTH_GNTR"/>
    <property type="match status" value="1"/>
</dbReference>
<evidence type="ECO:0000259" key="6">
    <source>
        <dbReference type="PROSITE" id="PS50949"/>
    </source>
</evidence>
<dbReference type="InterPro" id="IPR036388">
    <property type="entry name" value="WH-like_DNA-bd_sf"/>
</dbReference>
<evidence type="ECO:0000313" key="7">
    <source>
        <dbReference type="EMBL" id="CAG9184720.1"/>
    </source>
</evidence>
<comment type="similarity">
    <text evidence="1">In the C-terminal section; belongs to the class-I pyridoxal-phosphate-dependent aminotransferase family.</text>
</comment>
<evidence type="ECO:0000256" key="2">
    <source>
        <dbReference type="ARBA" id="ARBA00022898"/>
    </source>
</evidence>
<accession>A0ABM8XWF8</accession>
<dbReference type="CDD" id="cd07377">
    <property type="entry name" value="WHTH_GntR"/>
    <property type="match status" value="1"/>
</dbReference>
<keyword evidence="3" id="KW-0805">Transcription regulation</keyword>
<keyword evidence="2" id="KW-0663">Pyridoxal phosphate</keyword>
<evidence type="ECO:0000256" key="3">
    <source>
        <dbReference type="ARBA" id="ARBA00023015"/>
    </source>
</evidence>